<keyword evidence="4" id="KW-0904">Protein phosphatase</keyword>
<dbReference type="SMART" id="SM00226">
    <property type="entry name" value="LMWPc"/>
    <property type="match status" value="1"/>
</dbReference>
<dbReference type="SUPFAM" id="SSF52788">
    <property type="entry name" value="Phosphotyrosine protein phosphatases I"/>
    <property type="match status" value="1"/>
</dbReference>
<protein>
    <recommendedName>
        <fullName evidence="2">protein-tyrosine-phosphatase</fullName>
        <ecNumber evidence="2">3.1.3.48</ecNumber>
    </recommendedName>
</protein>
<dbReference type="InterPro" id="IPR050438">
    <property type="entry name" value="LMW_PTPase"/>
</dbReference>
<dbReference type="Proteomes" id="UP001183420">
    <property type="component" value="Unassembled WGS sequence"/>
</dbReference>
<evidence type="ECO:0000313" key="6">
    <source>
        <dbReference type="EMBL" id="MDT0320145.1"/>
    </source>
</evidence>
<dbReference type="EC" id="3.1.3.48" evidence="2"/>
<name>A0ABU2LRC0_9ACTN</name>
<keyword evidence="7" id="KW-1185">Reference proteome</keyword>
<evidence type="ECO:0000259" key="5">
    <source>
        <dbReference type="SMART" id="SM00226"/>
    </source>
</evidence>
<dbReference type="InterPro" id="IPR023485">
    <property type="entry name" value="Ptyr_pPase"/>
</dbReference>
<accession>A0ABU2LRC0</accession>
<dbReference type="CDD" id="cd16343">
    <property type="entry name" value="LMWPTP"/>
    <property type="match status" value="1"/>
</dbReference>
<feature type="domain" description="Phosphotyrosine protein phosphatase I" evidence="5">
    <location>
        <begin position="3"/>
        <end position="157"/>
    </location>
</feature>
<evidence type="ECO:0000256" key="3">
    <source>
        <dbReference type="ARBA" id="ARBA00022801"/>
    </source>
</evidence>
<dbReference type="PANTHER" id="PTHR11717:SF7">
    <property type="entry name" value="LOW MOLECULAR WEIGHT PHOSPHOTYROSINE PROTEIN PHOSPHATASE"/>
    <property type="match status" value="1"/>
</dbReference>
<dbReference type="InterPro" id="IPR017867">
    <property type="entry name" value="Tyr_phospatase_low_mol_wt"/>
</dbReference>
<sequence>MTYRICVVCSGNICRSPMAETVLRARLAEEGLDGSHTVDSAGTGGWHVGEPADPRAVAALVAAGYRAGAHDHTARRFERDWFDRYDLVVAMDRGHERELRRLARHQGDAAKVVLLRDHDPDAAPDDRDVPDPYYGEDEGFAACLKIIERGVDGLLDAGVVVRS</sequence>
<dbReference type="Pfam" id="PF01451">
    <property type="entry name" value="LMWPc"/>
    <property type="match status" value="1"/>
</dbReference>
<evidence type="ECO:0000256" key="2">
    <source>
        <dbReference type="ARBA" id="ARBA00013064"/>
    </source>
</evidence>
<dbReference type="GO" id="GO:0004725">
    <property type="term" value="F:protein tyrosine phosphatase activity"/>
    <property type="evidence" value="ECO:0007669"/>
    <property type="project" value="UniProtKB-EC"/>
</dbReference>
<proteinExistence type="inferred from homology"/>
<evidence type="ECO:0000256" key="1">
    <source>
        <dbReference type="ARBA" id="ARBA00011063"/>
    </source>
</evidence>
<dbReference type="RefSeq" id="WP_311599870.1">
    <property type="nucleotide sequence ID" value="NZ_JAVREM010000021.1"/>
</dbReference>
<organism evidence="6 7">
    <name type="scientific">Streptomyces millisiae</name>
    <dbReference type="NCBI Taxonomy" id="3075542"/>
    <lineage>
        <taxon>Bacteria</taxon>
        <taxon>Bacillati</taxon>
        <taxon>Actinomycetota</taxon>
        <taxon>Actinomycetes</taxon>
        <taxon>Kitasatosporales</taxon>
        <taxon>Streptomycetaceae</taxon>
        <taxon>Streptomyces</taxon>
    </lineage>
</organism>
<dbReference type="Gene3D" id="3.40.50.2300">
    <property type="match status" value="1"/>
</dbReference>
<keyword evidence="3 6" id="KW-0378">Hydrolase</keyword>
<dbReference type="PANTHER" id="PTHR11717">
    <property type="entry name" value="LOW MOLECULAR WEIGHT PROTEIN TYROSINE PHOSPHATASE"/>
    <property type="match status" value="1"/>
</dbReference>
<evidence type="ECO:0000313" key="7">
    <source>
        <dbReference type="Proteomes" id="UP001183420"/>
    </source>
</evidence>
<evidence type="ECO:0000256" key="4">
    <source>
        <dbReference type="ARBA" id="ARBA00022912"/>
    </source>
</evidence>
<gene>
    <name evidence="6" type="ORF">RNC47_17565</name>
</gene>
<comment type="caution">
    <text evidence="6">The sequence shown here is derived from an EMBL/GenBank/DDBJ whole genome shotgun (WGS) entry which is preliminary data.</text>
</comment>
<dbReference type="InterPro" id="IPR036196">
    <property type="entry name" value="Ptyr_pPase_sf"/>
</dbReference>
<reference evidence="7" key="1">
    <citation type="submission" date="2023-07" db="EMBL/GenBank/DDBJ databases">
        <title>30 novel species of actinomycetes from the DSMZ collection.</title>
        <authorList>
            <person name="Nouioui I."/>
        </authorList>
    </citation>
    <scope>NUCLEOTIDE SEQUENCE [LARGE SCALE GENOMIC DNA]</scope>
    <source>
        <strain evidence="7">DSM 44918</strain>
    </source>
</reference>
<dbReference type="EMBL" id="JAVREM010000021">
    <property type="protein sequence ID" value="MDT0320145.1"/>
    <property type="molecule type" value="Genomic_DNA"/>
</dbReference>
<comment type="similarity">
    <text evidence="1">Belongs to the low molecular weight phosphotyrosine protein phosphatase family.</text>
</comment>
<dbReference type="PRINTS" id="PR00719">
    <property type="entry name" value="LMWPTPASE"/>
</dbReference>